<dbReference type="SUPFAM" id="SSF81301">
    <property type="entry name" value="Nucleotidyltransferase"/>
    <property type="match status" value="1"/>
</dbReference>
<proteinExistence type="predicted"/>
<dbReference type="InterPro" id="IPR041633">
    <property type="entry name" value="Polbeta"/>
</dbReference>
<gene>
    <name evidence="2" type="ORF">LCGC14_1291190</name>
</gene>
<reference evidence="2" key="1">
    <citation type="journal article" date="2015" name="Nature">
        <title>Complex archaea that bridge the gap between prokaryotes and eukaryotes.</title>
        <authorList>
            <person name="Spang A."/>
            <person name="Saw J.H."/>
            <person name="Jorgensen S.L."/>
            <person name="Zaremba-Niedzwiedzka K."/>
            <person name="Martijn J."/>
            <person name="Lind A.E."/>
            <person name="van Eijk R."/>
            <person name="Schleper C."/>
            <person name="Guy L."/>
            <person name="Ettema T.J."/>
        </authorList>
    </citation>
    <scope>NUCLEOTIDE SEQUENCE</scope>
</reference>
<protein>
    <recommendedName>
        <fullName evidence="1">Polymerase beta nucleotidyltransferase domain-containing protein</fullName>
    </recommendedName>
</protein>
<comment type="caution">
    <text evidence="2">The sequence shown here is derived from an EMBL/GenBank/DDBJ whole genome shotgun (WGS) entry which is preliminary data.</text>
</comment>
<dbReference type="AlphaFoldDB" id="A0A0F9KU01"/>
<organism evidence="2">
    <name type="scientific">marine sediment metagenome</name>
    <dbReference type="NCBI Taxonomy" id="412755"/>
    <lineage>
        <taxon>unclassified sequences</taxon>
        <taxon>metagenomes</taxon>
        <taxon>ecological metagenomes</taxon>
    </lineage>
</organism>
<dbReference type="Gene3D" id="3.30.460.10">
    <property type="entry name" value="Beta Polymerase, domain 2"/>
    <property type="match status" value="1"/>
</dbReference>
<evidence type="ECO:0000259" key="1">
    <source>
        <dbReference type="Pfam" id="PF18765"/>
    </source>
</evidence>
<accession>A0A0F9KU01</accession>
<evidence type="ECO:0000313" key="2">
    <source>
        <dbReference type="EMBL" id="KKM85223.1"/>
    </source>
</evidence>
<dbReference type="InterPro" id="IPR043519">
    <property type="entry name" value="NT_sf"/>
</dbReference>
<dbReference type="Pfam" id="PF18765">
    <property type="entry name" value="Polbeta"/>
    <property type="match status" value="1"/>
</dbReference>
<sequence>MKNSISLNKIREDLVVYKEYWAILFGSALNQNHIPERSDIDIAIITRKKDKNVNISIWQSILGKNPPNYDIKIFELLPLYIQIDIVENNLVIFGNSLEISEYFYYYRKLWKDMTVRINNNQFDSIQEKLEKINIRKKIILS</sequence>
<name>A0A0F9KU01_9ZZZZ</name>
<dbReference type="EMBL" id="LAZR01007444">
    <property type="protein sequence ID" value="KKM85223.1"/>
    <property type="molecule type" value="Genomic_DNA"/>
</dbReference>
<feature type="domain" description="Polymerase beta nucleotidyltransferase" evidence="1">
    <location>
        <begin position="21"/>
        <end position="96"/>
    </location>
</feature>